<feature type="region of interest" description="Disordered" evidence="7">
    <location>
        <begin position="56"/>
        <end position="152"/>
    </location>
</feature>
<sequence length="426" mass="48080">MASNNNRDHSTEIVLQHEHHQQNNNNQINISKDGGAYDDMGEFDQALFLYLHGQDNHSSQEQKNNSGIKPHTLNIFPSQPMHVETSPTTSKENTGLVSSAATSGSKSSEPSMELANPRNIDGVPQPAKVVKRGGNRKGPTSSSGQEEPKTLDPKAYIQQLESSRMRLTQLEQEIHRAKSQGFHLGGSALLTGDQNLPAAMGNVNSDAALFDMEYARWLEEHHRLMVELRQAVQDHLPENELRHYVDICLGHYDQLMNLKNMIAKSDVFHLFSGMWLTPAERCFMWMGGFRPSEVLKIILNEIEPLTEQQIVGICGLQQSTHEAEEALSQGLESLNQYLSETITCDSLTIPPNMNIYMSQMALAINRLSTLEGFLRQADNLRHQMLHRLYQILTTRQAARCFSAIAEYFHRLRAVSSLWLGRQPRQE</sequence>
<dbReference type="GO" id="GO:0006351">
    <property type="term" value="P:DNA-templated transcription"/>
    <property type="evidence" value="ECO:0007669"/>
    <property type="project" value="InterPro"/>
</dbReference>
<evidence type="ECO:0000256" key="7">
    <source>
        <dbReference type="SAM" id="MobiDB-lite"/>
    </source>
</evidence>
<proteinExistence type="predicted"/>
<keyword evidence="6" id="KW-0539">Nucleus</keyword>
<evidence type="ECO:0000259" key="8">
    <source>
        <dbReference type="PROSITE" id="PS51806"/>
    </source>
</evidence>
<dbReference type="PANTHER" id="PTHR45693:SF13">
    <property type="entry name" value="TRANSCRIPTION FACTOR TGA10"/>
    <property type="match status" value="1"/>
</dbReference>
<dbReference type="EMBL" id="WHWC01000016">
    <property type="protein sequence ID" value="KAG8367932.1"/>
    <property type="molecule type" value="Genomic_DNA"/>
</dbReference>
<keyword evidence="5" id="KW-0804">Transcription</keyword>
<evidence type="ECO:0000256" key="2">
    <source>
        <dbReference type="ARBA" id="ARBA00023015"/>
    </source>
</evidence>
<evidence type="ECO:0000256" key="3">
    <source>
        <dbReference type="ARBA" id="ARBA00023125"/>
    </source>
</evidence>
<keyword evidence="2" id="KW-0805">Transcription regulation</keyword>
<evidence type="ECO:0000256" key="6">
    <source>
        <dbReference type="ARBA" id="ARBA00023242"/>
    </source>
</evidence>
<evidence type="ECO:0000256" key="5">
    <source>
        <dbReference type="ARBA" id="ARBA00023163"/>
    </source>
</evidence>
<organism evidence="9 10">
    <name type="scientific">Buddleja alternifolia</name>
    <dbReference type="NCBI Taxonomy" id="168488"/>
    <lineage>
        <taxon>Eukaryota</taxon>
        <taxon>Viridiplantae</taxon>
        <taxon>Streptophyta</taxon>
        <taxon>Embryophyta</taxon>
        <taxon>Tracheophyta</taxon>
        <taxon>Spermatophyta</taxon>
        <taxon>Magnoliopsida</taxon>
        <taxon>eudicotyledons</taxon>
        <taxon>Gunneridae</taxon>
        <taxon>Pentapetalae</taxon>
        <taxon>asterids</taxon>
        <taxon>lamiids</taxon>
        <taxon>Lamiales</taxon>
        <taxon>Scrophulariaceae</taxon>
        <taxon>Buddlejeae</taxon>
        <taxon>Buddleja</taxon>
    </lineage>
</organism>
<dbReference type="AlphaFoldDB" id="A0AAV6WHN4"/>
<keyword evidence="10" id="KW-1185">Reference proteome</keyword>
<feature type="domain" description="DOG1" evidence="8">
    <location>
        <begin position="207"/>
        <end position="421"/>
    </location>
</feature>
<dbReference type="PROSITE" id="PS51806">
    <property type="entry name" value="DOG1"/>
    <property type="match status" value="1"/>
</dbReference>
<protein>
    <recommendedName>
        <fullName evidence="8">DOG1 domain-containing protein</fullName>
    </recommendedName>
</protein>
<dbReference type="GO" id="GO:0043565">
    <property type="term" value="F:sequence-specific DNA binding"/>
    <property type="evidence" value="ECO:0007669"/>
    <property type="project" value="InterPro"/>
</dbReference>
<comment type="subcellular location">
    <subcellularLocation>
        <location evidence="1">Nucleus</location>
    </subcellularLocation>
</comment>
<evidence type="ECO:0000256" key="1">
    <source>
        <dbReference type="ARBA" id="ARBA00004123"/>
    </source>
</evidence>
<keyword evidence="4" id="KW-0010">Activator</keyword>
<comment type="caution">
    <text evidence="9">The sequence shown here is derived from an EMBL/GenBank/DDBJ whole genome shotgun (WGS) entry which is preliminary data.</text>
</comment>
<evidence type="ECO:0000256" key="4">
    <source>
        <dbReference type="ARBA" id="ARBA00023159"/>
    </source>
</evidence>
<accession>A0AAV6WHN4</accession>
<reference evidence="9" key="1">
    <citation type="submission" date="2019-10" db="EMBL/GenBank/DDBJ databases">
        <authorList>
            <person name="Zhang R."/>
            <person name="Pan Y."/>
            <person name="Wang J."/>
            <person name="Ma R."/>
            <person name="Yu S."/>
        </authorList>
    </citation>
    <scope>NUCLEOTIDE SEQUENCE</scope>
    <source>
        <strain evidence="9">LA-IB0</strain>
        <tissue evidence="9">Leaf</tissue>
    </source>
</reference>
<evidence type="ECO:0000313" key="10">
    <source>
        <dbReference type="Proteomes" id="UP000826271"/>
    </source>
</evidence>
<keyword evidence="3" id="KW-0238">DNA-binding</keyword>
<evidence type="ECO:0000313" key="9">
    <source>
        <dbReference type="EMBL" id="KAG8367932.1"/>
    </source>
</evidence>
<dbReference type="Proteomes" id="UP000826271">
    <property type="component" value="Unassembled WGS sequence"/>
</dbReference>
<dbReference type="GO" id="GO:0005634">
    <property type="term" value="C:nucleus"/>
    <property type="evidence" value="ECO:0007669"/>
    <property type="project" value="UniProtKB-SubCell"/>
</dbReference>
<feature type="compositionally biased region" description="Low complexity" evidence="7">
    <location>
        <begin position="98"/>
        <end position="111"/>
    </location>
</feature>
<dbReference type="Pfam" id="PF14144">
    <property type="entry name" value="DOG1"/>
    <property type="match status" value="1"/>
</dbReference>
<feature type="compositionally biased region" description="Polar residues" evidence="7">
    <location>
        <begin position="85"/>
        <end position="97"/>
    </location>
</feature>
<dbReference type="InterPro" id="IPR025422">
    <property type="entry name" value="TGA_domain"/>
</dbReference>
<dbReference type="PANTHER" id="PTHR45693">
    <property type="entry name" value="TRANSCRIPTION FACTOR TGA9"/>
    <property type="match status" value="1"/>
</dbReference>
<gene>
    <name evidence="9" type="ORF">BUALT_Bualt16G0124100</name>
</gene>
<name>A0AAV6WHN4_9LAMI</name>